<evidence type="ECO:0000256" key="3">
    <source>
        <dbReference type="ARBA" id="ARBA00022917"/>
    </source>
</evidence>
<dbReference type="InterPro" id="IPR035647">
    <property type="entry name" value="EFG_III/V"/>
</dbReference>
<name>A0AAE3E032_9FIRM</name>
<dbReference type="PROSITE" id="PS51722">
    <property type="entry name" value="G_TR_2"/>
    <property type="match status" value="1"/>
</dbReference>
<evidence type="ECO:0000259" key="6">
    <source>
        <dbReference type="PROSITE" id="PS51722"/>
    </source>
</evidence>
<dbReference type="RefSeq" id="WP_308456539.1">
    <property type="nucleotide sequence ID" value="NZ_JAJEQM010000010.1"/>
</dbReference>
<dbReference type="GO" id="GO:0005525">
    <property type="term" value="F:GTP binding"/>
    <property type="evidence" value="ECO:0007669"/>
    <property type="project" value="UniProtKB-KW"/>
</dbReference>
<evidence type="ECO:0000256" key="4">
    <source>
        <dbReference type="ARBA" id="ARBA00023134"/>
    </source>
</evidence>
<dbReference type="InterPro" id="IPR014721">
    <property type="entry name" value="Ribsml_uS5_D2-typ_fold_subgr"/>
</dbReference>
<keyword evidence="3" id="KW-0648">Protein biosynthesis</keyword>
<dbReference type="InterPro" id="IPR035650">
    <property type="entry name" value="Tet_C"/>
</dbReference>
<dbReference type="Gene3D" id="3.30.230.10">
    <property type="match status" value="1"/>
</dbReference>
<dbReference type="CDD" id="cd03711">
    <property type="entry name" value="Tet_C"/>
    <property type="match status" value="1"/>
</dbReference>
<dbReference type="GO" id="GO:0003924">
    <property type="term" value="F:GTPase activity"/>
    <property type="evidence" value="ECO:0007669"/>
    <property type="project" value="InterPro"/>
</dbReference>
<dbReference type="Gene3D" id="3.40.50.300">
    <property type="entry name" value="P-loop containing nucleotide triphosphate hydrolases"/>
    <property type="match status" value="1"/>
</dbReference>
<dbReference type="SUPFAM" id="SSF50447">
    <property type="entry name" value="Translation proteins"/>
    <property type="match status" value="1"/>
</dbReference>
<dbReference type="InterPro" id="IPR000640">
    <property type="entry name" value="EFG_V-like"/>
</dbReference>
<proteinExistence type="predicted"/>
<gene>
    <name evidence="7" type="ORF">LKE05_08485</name>
</gene>
<dbReference type="Proteomes" id="UP001198242">
    <property type="component" value="Unassembled WGS sequence"/>
</dbReference>
<dbReference type="InterPro" id="IPR000795">
    <property type="entry name" value="T_Tr_GTP-bd_dom"/>
</dbReference>
<evidence type="ECO:0000256" key="1">
    <source>
        <dbReference type="ARBA" id="ARBA00003987"/>
    </source>
</evidence>
<dbReference type="SUPFAM" id="SSF52540">
    <property type="entry name" value="P-loop containing nucleoside triphosphate hydrolases"/>
    <property type="match status" value="1"/>
</dbReference>
<dbReference type="PRINTS" id="PR00315">
    <property type="entry name" value="ELONGATNFCT"/>
</dbReference>
<dbReference type="Gene3D" id="3.30.70.870">
    <property type="entry name" value="Elongation Factor G (Translational Gtpase), domain 3"/>
    <property type="match status" value="1"/>
</dbReference>
<protein>
    <submittedName>
        <fullName evidence="7">TetM/TetW/TetO/TetS family tetracycline resistance ribosomal protection protein</fullName>
    </submittedName>
</protein>
<dbReference type="InterPro" id="IPR031157">
    <property type="entry name" value="G_TR_CS"/>
</dbReference>
<comment type="caution">
    <text evidence="7">The sequence shown here is derived from an EMBL/GenBank/DDBJ whole genome shotgun (WGS) entry which is preliminary data.</text>
</comment>
<dbReference type="Gene3D" id="2.40.30.10">
    <property type="entry name" value="Translation factors"/>
    <property type="match status" value="1"/>
</dbReference>
<organism evidence="7 8">
    <name type="scientific">Hominilimicola fabiformis</name>
    <dbReference type="NCBI Taxonomy" id="2885356"/>
    <lineage>
        <taxon>Bacteria</taxon>
        <taxon>Bacillati</taxon>
        <taxon>Bacillota</taxon>
        <taxon>Clostridia</taxon>
        <taxon>Eubacteriales</taxon>
        <taxon>Oscillospiraceae</taxon>
        <taxon>Hominilimicola</taxon>
    </lineage>
</organism>
<dbReference type="InterPro" id="IPR005225">
    <property type="entry name" value="Small_GTP-bd"/>
</dbReference>
<dbReference type="InterPro" id="IPR027417">
    <property type="entry name" value="P-loop_NTPase"/>
</dbReference>
<dbReference type="PANTHER" id="PTHR43261">
    <property type="entry name" value="TRANSLATION ELONGATION FACTOR G-RELATED"/>
    <property type="match status" value="1"/>
</dbReference>
<evidence type="ECO:0000256" key="5">
    <source>
        <dbReference type="ARBA" id="ARBA00023251"/>
    </source>
</evidence>
<dbReference type="SUPFAM" id="SSF54211">
    <property type="entry name" value="Ribosomal protein S5 domain 2-like"/>
    <property type="match status" value="1"/>
</dbReference>
<dbReference type="PANTHER" id="PTHR43261:SF1">
    <property type="entry name" value="RIBOSOME-RELEASING FACTOR 2, MITOCHONDRIAL"/>
    <property type="match status" value="1"/>
</dbReference>
<sequence>MNRVVIGILAHVDSGKTTLSEGMLYSAGEIRKIGRVDHGDAFLDSHEIERDKGITIFSKQAVMRFRDTEFTLLDTPGHVDFSTEMERTLSVLDYAILVISGTDGIQNHTETLWRLLARYNVPTFIFVNKMDLNADRNAVLDELHTRFSDGCIDFTQNPENEDFRESLAMCDESIMNTFLADGTVKNQDIRNAVVQRKIFPCYFGSALKMEGVSEFLEGLELYTRQIIYDDKFGAKVFKIAEDEQGTRLTYMKITGGTLKVKTLLKGNKKNEWSEKVNQIRIYSGAKFQAVDEAFPGTVCAVTGLTQTYSGEGIGCEPDSKNAVLEPVLTYRMELTDGIDVHTALTELRHLEDEDPQLHIIWNEQLQEIHVQVMGEVQLEVLKRIIKERFGIDIEFSHGGIAYRETIAAPVEGVGHYEPLRHYAEVHLLMEPTEKGSGMQFAVNCSEDSLDRNWQRLILTHLKEKAHIGVLTGSPITDIKITLIAGRAHQKHTEGGDFRQATYRAVRQGLKMAESVLLEPWYEFHLEIPTENVGRAMTDIQQMGGTFSQPETIGDMTRISGSAPVATMRDYQMDVTGYTHGKGRLNCILSGYEPCHNTEEVIAEIGYDSETDIENPADSVFCSHGAGFVVKWDKVYDHMHIDGIKLDQDDDEEENVYQRANDYINMVADDNELMQIFERTYGPVRRKVASYTVKKSTPDRKSHQKSKPVKLGDEYLLVDGYNIIFAWDELKELAKDNLNMARDRLIDILCNYQGFKQCNLILVFDAYKVKGNVGSTEKIHNINVVYTKEAETADMYIEKITHKIGKKHRVRVATSDNLEQIIILGNGATRLSANELLQEVKLAEKTIMDIINSN</sequence>
<dbReference type="InterPro" id="IPR005517">
    <property type="entry name" value="Transl_elong_EFG/EF2_IV"/>
</dbReference>
<dbReference type="GO" id="GO:0046677">
    <property type="term" value="P:response to antibiotic"/>
    <property type="evidence" value="ECO:0007669"/>
    <property type="project" value="UniProtKB-KW"/>
</dbReference>
<dbReference type="GO" id="GO:0032790">
    <property type="term" value="P:ribosome disassembly"/>
    <property type="evidence" value="ECO:0007669"/>
    <property type="project" value="TreeGrafter"/>
</dbReference>
<dbReference type="PROSITE" id="PS00301">
    <property type="entry name" value="G_TR_1"/>
    <property type="match status" value="1"/>
</dbReference>
<dbReference type="Gene3D" id="3.30.70.240">
    <property type="match status" value="1"/>
</dbReference>
<dbReference type="EMBL" id="JAJEQM010000010">
    <property type="protein sequence ID" value="MCC2210825.1"/>
    <property type="molecule type" value="Genomic_DNA"/>
</dbReference>
<feature type="domain" description="Tr-type G" evidence="6">
    <location>
        <begin position="1"/>
        <end position="226"/>
    </location>
</feature>
<dbReference type="InterPro" id="IPR053905">
    <property type="entry name" value="EF-G-like_DII"/>
</dbReference>
<dbReference type="InterPro" id="IPR020568">
    <property type="entry name" value="Ribosomal_Su5_D2-typ_SF"/>
</dbReference>
<evidence type="ECO:0000256" key="2">
    <source>
        <dbReference type="ARBA" id="ARBA00022741"/>
    </source>
</evidence>
<dbReference type="Pfam" id="PF14492">
    <property type="entry name" value="EFG_III"/>
    <property type="match status" value="1"/>
</dbReference>
<dbReference type="SMART" id="SM00838">
    <property type="entry name" value="EFG_C"/>
    <property type="match status" value="1"/>
</dbReference>
<keyword evidence="8" id="KW-1185">Reference proteome</keyword>
<evidence type="ECO:0000313" key="8">
    <source>
        <dbReference type="Proteomes" id="UP001198242"/>
    </source>
</evidence>
<dbReference type="Pfam" id="PF05991">
    <property type="entry name" value="NYN_YacP"/>
    <property type="match status" value="1"/>
</dbReference>
<dbReference type="SMART" id="SM00889">
    <property type="entry name" value="EFG_IV"/>
    <property type="match status" value="1"/>
</dbReference>
<keyword evidence="2" id="KW-0547">Nucleotide-binding</keyword>
<dbReference type="InterPro" id="IPR010298">
    <property type="entry name" value="YacP-like"/>
</dbReference>
<dbReference type="Pfam" id="PF00009">
    <property type="entry name" value="GTP_EFTU"/>
    <property type="match status" value="1"/>
</dbReference>
<dbReference type="Pfam" id="PF03764">
    <property type="entry name" value="EFG_IV"/>
    <property type="match status" value="1"/>
</dbReference>
<dbReference type="Pfam" id="PF22042">
    <property type="entry name" value="EF-G_D2"/>
    <property type="match status" value="1"/>
</dbReference>
<dbReference type="Pfam" id="PF00679">
    <property type="entry name" value="EFG_C"/>
    <property type="match status" value="1"/>
</dbReference>
<accession>A0AAE3E032</accession>
<dbReference type="InterPro" id="IPR009000">
    <property type="entry name" value="Transl_B-barrel_sf"/>
</dbReference>
<keyword evidence="5" id="KW-0046">Antibiotic resistance</keyword>
<comment type="function">
    <text evidence="1">Abolishes the inhibitory effect of tetracyclin on protein synthesis by a non-covalent modification of the ribosomes.</text>
</comment>
<dbReference type="CDD" id="cd10912">
    <property type="entry name" value="PIN_YacP-like"/>
    <property type="match status" value="1"/>
</dbReference>
<dbReference type="NCBIfam" id="TIGR00231">
    <property type="entry name" value="small_GTP"/>
    <property type="match status" value="1"/>
</dbReference>
<dbReference type="AlphaFoldDB" id="A0AAE3E032"/>
<evidence type="ECO:0000313" key="7">
    <source>
        <dbReference type="EMBL" id="MCC2210825.1"/>
    </source>
</evidence>
<reference evidence="7 8" key="1">
    <citation type="submission" date="2021-10" db="EMBL/GenBank/DDBJ databases">
        <title>Anaerobic single-cell dispensing facilitates the cultivation of human gut bacteria.</title>
        <authorList>
            <person name="Afrizal A."/>
        </authorList>
    </citation>
    <scope>NUCLEOTIDE SEQUENCE [LARGE SCALE GENOMIC DNA]</scope>
    <source>
        <strain evidence="7 8">CLA-AA-H232</strain>
    </source>
</reference>
<dbReference type="GO" id="GO:0006412">
    <property type="term" value="P:translation"/>
    <property type="evidence" value="ECO:0007669"/>
    <property type="project" value="UniProtKB-KW"/>
</dbReference>
<dbReference type="SUPFAM" id="SSF54980">
    <property type="entry name" value="EF-G C-terminal domain-like"/>
    <property type="match status" value="2"/>
</dbReference>
<dbReference type="InterPro" id="IPR041095">
    <property type="entry name" value="EFG_II"/>
</dbReference>
<keyword evidence="4" id="KW-0342">GTP-binding</keyword>